<keyword evidence="4" id="KW-1185">Reference proteome</keyword>
<evidence type="ECO:0000313" key="3">
    <source>
        <dbReference type="EMBL" id="GFS04782.1"/>
    </source>
</evidence>
<dbReference type="Proteomes" id="UP000762676">
    <property type="component" value="Unassembled WGS sequence"/>
</dbReference>
<feature type="region of interest" description="Disordered" evidence="1">
    <location>
        <begin position="241"/>
        <end position="264"/>
    </location>
</feature>
<keyword evidence="2" id="KW-1133">Transmembrane helix</keyword>
<feature type="transmembrane region" description="Helical" evidence="2">
    <location>
        <begin position="58"/>
        <end position="80"/>
    </location>
</feature>
<dbReference type="AlphaFoldDB" id="A0AAV4I6X5"/>
<sequence length="304" mass="32653">MPPTIHIRLGGQGESPCNASTMPEGMCVISVQLTNMTLGGDDQGGSGLTPAQQDGQGAMRFIIAVLMVYSLMGTAGMLILRIRQSANKANTNKNLAVKEANHYLKYRDKINADCHRARLVKETSKVLHHIQALERQRSLPESLTSFNNEGSKGQLSPLLPPNLYLPTIPTQTSPISHVPLPPISEISQSSPLLGRPQSLHPPSSTFPLIHTAGVSDLDLQSSWLSPPQSPPISIHLTSTSTLKTEPVGPSFDTPPRVLTTPTATNVPSLVTPLSFTTTVASIEHAPDCDTAQTHPSHPEDSRQK</sequence>
<gene>
    <name evidence="3" type="ORF">ElyMa_004665400</name>
</gene>
<accession>A0AAV4I6X5</accession>
<keyword evidence="2" id="KW-0812">Transmembrane</keyword>
<evidence type="ECO:0000256" key="1">
    <source>
        <dbReference type="SAM" id="MobiDB-lite"/>
    </source>
</evidence>
<protein>
    <submittedName>
        <fullName evidence="3">Uncharacterized protein</fullName>
    </submittedName>
</protein>
<reference evidence="3 4" key="1">
    <citation type="journal article" date="2021" name="Elife">
        <title>Chloroplast acquisition without the gene transfer in kleptoplastic sea slugs, Plakobranchus ocellatus.</title>
        <authorList>
            <person name="Maeda T."/>
            <person name="Takahashi S."/>
            <person name="Yoshida T."/>
            <person name="Shimamura S."/>
            <person name="Takaki Y."/>
            <person name="Nagai Y."/>
            <person name="Toyoda A."/>
            <person name="Suzuki Y."/>
            <person name="Arimoto A."/>
            <person name="Ishii H."/>
            <person name="Satoh N."/>
            <person name="Nishiyama T."/>
            <person name="Hasebe M."/>
            <person name="Maruyama T."/>
            <person name="Minagawa J."/>
            <person name="Obokata J."/>
            <person name="Shigenobu S."/>
        </authorList>
    </citation>
    <scope>NUCLEOTIDE SEQUENCE [LARGE SCALE GENOMIC DNA]</scope>
</reference>
<organism evidence="3 4">
    <name type="scientific">Elysia marginata</name>
    <dbReference type="NCBI Taxonomy" id="1093978"/>
    <lineage>
        <taxon>Eukaryota</taxon>
        <taxon>Metazoa</taxon>
        <taxon>Spiralia</taxon>
        <taxon>Lophotrochozoa</taxon>
        <taxon>Mollusca</taxon>
        <taxon>Gastropoda</taxon>
        <taxon>Heterobranchia</taxon>
        <taxon>Euthyneura</taxon>
        <taxon>Panpulmonata</taxon>
        <taxon>Sacoglossa</taxon>
        <taxon>Placobranchoidea</taxon>
        <taxon>Plakobranchidae</taxon>
        <taxon>Elysia</taxon>
    </lineage>
</organism>
<evidence type="ECO:0000256" key="2">
    <source>
        <dbReference type="SAM" id="Phobius"/>
    </source>
</evidence>
<evidence type="ECO:0000313" key="4">
    <source>
        <dbReference type="Proteomes" id="UP000762676"/>
    </source>
</evidence>
<proteinExistence type="predicted"/>
<dbReference type="EMBL" id="BMAT01009352">
    <property type="protein sequence ID" value="GFS04782.1"/>
    <property type="molecule type" value="Genomic_DNA"/>
</dbReference>
<name>A0AAV4I6X5_9GAST</name>
<comment type="caution">
    <text evidence="3">The sequence shown here is derived from an EMBL/GenBank/DDBJ whole genome shotgun (WGS) entry which is preliminary data.</text>
</comment>
<keyword evidence="2" id="KW-0472">Membrane</keyword>